<dbReference type="SUPFAM" id="SSF46785">
    <property type="entry name" value="Winged helix' DNA-binding domain"/>
    <property type="match status" value="1"/>
</dbReference>
<evidence type="ECO:0000259" key="6">
    <source>
        <dbReference type="PROSITE" id="PS50931"/>
    </source>
</evidence>
<dbReference type="GO" id="GO:0003700">
    <property type="term" value="F:DNA-binding transcription factor activity"/>
    <property type="evidence" value="ECO:0007669"/>
    <property type="project" value="InterPro"/>
</dbReference>
<evidence type="ECO:0000256" key="5">
    <source>
        <dbReference type="ARBA" id="ARBA00023163"/>
    </source>
</evidence>
<dbReference type="GO" id="GO:0000976">
    <property type="term" value="F:transcription cis-regulatory region binding"/>
    <property type="evidence" value="ECO:0007669"/>
    <property type="project" value="TreeGrafter"/>
</dbReference>
<evidence type="ECO:0000256" key="3">
    <source>
        <dbReference type="ARBA" id="ARBA00023015"/>
    </source>
</evidence>
<keyword evidence="5" id="KW-0804">Transcription</keyword>
<accession>A0A1M7D4P7</accession>
<dbReference type="InterPro" id="IPR036390">
    <property type="entry name" value="WH_DNA-bd_sf"/>
</dbReference>
<dbReference type="PANTHER" id="PTHR30126:SF39">
    <property type="entry name" value="HTH-TYPE TRANSCRIPTIONAL REGULATOR CYSL"/>
    <property type="match status" value="1"/>
</dbReference>
<protein>
    <submittedName>
        <fullName evidence="7">DNA-binding transcriptional regulator, LysR family</fullName>
    </submittedName>
</protein>
<evidence type="ECO:0000256" key="1">
    <source>
        <dbReference type="ARBA" id="ARBA00003502"/>
    </source>
</evidence>
<keyword evidence="4 7" id="KW-0238">DNA-binding</keyword>
<dbReference type="EMBL" id="LT670844">
    <property type="protein sequence ID" value="SHL74169.1"/>
    <property type="molecule type" value="Genomic_DNA"/>
</dbReference>
<evidence type="ECO:0000313" key="8">
    <source>
        <dbReference type="Proteomes" id="UP000189935"/>
    </source>
</evidence>
<dbReference type="SUPFAM" id="SSF53850">
    <property type="entry name" value="Periplasmic binding protein-like II"/>
    <property type="match status" value="1"/>
</dbReference>
<dbReference type="InterPro" id="IPR005119">
    <property type="entry name" value="LysR_subst-bd"/>
</dbReference>
<dbReference type="Pfam" id="PF00126">
    <property type="entry name" value="HTH_1"/>
    <property type="match status" value="1"/>
</dbReference>
<proteinExistence type="inferred from homology"/>
<dbReference type="InterPro" id="IPR000847">
    <property type="entry name" value="LysR_HTH_N"/>
</dbReference>
<dbReference type="PANTHER" id="PTHR30126">
    <property type="entry name" value="HTH-TYPE TRANSCRIPTIONAL REGULATOR"/>
    <property type="match status" value="1"/>
</dbReference>
<dbReference type="Proteomes" id="UP000189935">
    <property type="component" value="Chromosome I"/>
</dbReference>
<dbReference type="Gene3D" id="3.40.190.290">
    <property type="match status" value="1"/>
</dbReference>
<dbReference type="InterPro" id="IPR036388">
    <property type="entry name" value="WH-like_DNA-bd_sf"/>
</dbReference>
<gene>
    <name evidence="7" type="ORF">SAMN05444159_6702</name>
</gene>
<keyword evidence="3" id="KW-0805">Transcription regulation</keyword>
<evidence type="ECO:0000256" key="2">
    <source>
        <dbReference type="ARBA" id="ARBA00009437"/>
    </source>
</evidence>
<feature type="domain" description="HTH lysR-type" evidence="6">
    <location>
        <begin position="1"/>
        <end position="58"/>
    </location>
</feature>
<dbReference type="PROSITE" id="PS50931">
    <property type="entry name" value="HTH_LYSR"/>
    <property type="match status" value="1"/>
</dbReference>
<evidence type="ECO:0000313" key="7">
    <source>
        <dbReference type="EMBL" id="SHL74169.1"/>
    </source>
</evidence>
<organism evidence="7 8">
    <name type="scientific">Bradyrhizobium lablabi</name>
    <dbReference type="NCBI Taxonomy" id="722472"/>
    <lineage>
        <taxon>Bacteria</taxon>
        <taxon>Pseudomonadati</taxon>
        <taxon>Pseudomonadota</taxon>
        <taxon>Alphaproteobacteria</taxon>
        <taxon>Hyphomicrobiales</taxon>
        <taxon>Nitrobacteraceae</taxon>
        <taxon>Bradyrhizobium</taxon>
    </lineage>
</organism>
<dbReference type="FunFam" id="1.10.10.10:FF:000001">
    <property type="entry name" value="LysR family transcriptional regulator"/>
    <property type="match status" value="1"/>
</dbReference>
<dbReference type="RefSeq" id="WP_079543824.1">
    <property type="nucleotide sequence ID" value="NZ_LT670844.1"/>
</dbReference>
<dbReference type="PRINTS" id="PR00039">
    <property type="entry name" value="HTHLYSR"/>
</dbReference>
<comment type="function">
    <text evidence="1">NodD regulates the expression of the nodABCFE genes which encode other nodulation proteins. NodD is also a negative regulator of its own expression. Binds flavonoids as inducers.</text>
</comment>
<dbReference type="OrthoDB" id="9808620at2"/>
<dbReference type="CDD" id="cd08420">
    <property type="entry name" value="PBP2_CysL_like"/>
    <property type="match status" value="1"/>
</dbReference>
<sequence length="300" mass="32183">MTLEQLRVFVAVAERQHVTRAAVALNVAQSAVSAAIAALEARHDVELFCRVGRGVHLTEAGALFLVEARALLARAEAAGLVLSELGDLKRGTLAVQASHTIANYWLPRHLVAFRHKYPGIDIRLTIGNTAQVAAAVREGAADLGFIEGMIEDPMLTTEQVARDQTVIVVGTAHAWSTIDRLEPERLIETDWVLREPGSGTRSTFEAALQGFGVSPGALRLALELPSNEALRAAVEAGLGATVISASIAAPSLEAGLLHRVRFNLPERYFQVVRHVARCRSKAAEALLSMVTAPFARSRAP</sequence>
<evidence type="ECO:0000256" key="4">
    <source>
        <dbReference type="ARBA" id="ARBA00023125"/>
    </source>
</evidence>
<name>A0A1M7D4P7_9BRAD</name>
<dbReference type="AlphaFoldDB" id="A0A1M7D4P7"/>
<reference evidence="7 8" key="1">
    <citation type="submission" date="2016-11" db="EMBL/GenBank/DDBJ databases">
        <authorList>
            <person name="Jaros S."/>
            <person name="Januszkiewicz K."/>
            <person name="Wedrychowicz H."/>
        </authorList>
    </citation>
    <scope>NUCLEOTIDE SEQUENCE [LARGE SCALE GENOMIC DNA]</scope>
    <source>
        <strain evidence="7 8">GAS499</strain>
    </source>
</reference>
<dbReference type="Gene3D" id="1.10.10.10">
    <property type="entry name" value="Winged helix-like DNA-binding domain superfamily/Winged helix DNA-binding domain"/>
    <property type="match status" value="1"/>
</dbReference>
<dbReference type="Pfam" id="PF03466">
    <property type="entry name" value="LysR_substrate"/>
    <property type="match status" value="1"/>
</dbReference>
<comment type="similarity">
    <text evidence="2">Belongs to the LysR transcriptional regulatory family.</text>
</comment>